<dbReference type="KEGG" id="cpo:COPRO5265_1335"/>
<dbReference type="PANTHER" id="PTHR34295:SF1">
    <property type="entry name" value="BIOTIN TRANSPORTER BIOY"/>
    <property type="match status" value="1"/>
</dbReference>
<dbReference type="HOGENOM" id="CLU_077931_1_1_9"/>
<feature type="transmembrane region" description="Helical" evidence="3">
    <location>
        <begin position="29"/>
        <end position="46"/>
    </location>
</feature>
<dbReference type="GO" id="GO:0015225">
    <property type="term" value="F:biotin transmembrane transporter activity"/>
    <property type="evidence" value="ECO:0007669"/>
    <property type="project" value="UniProtKB-UniRule"/>
</dbReference>
<comment type="similarity">
    <text evidence="1 2">Belongs to the BioY family.</text>
</comment>
<dbReference type="STRING" id="309798.COPRO5265_1335"/>
<evidence type="ECO:0000256" key="3">
    <source>
        <dbReference type="SAM" id="Phobius"/>
    </source>
</evidence>
<evidence type="ECO:0000256" key="2">
    <source>
        <dbReference type="PIRNR" id="PIRNR016661"/>
    </source>
</evidence>
<reference evidence="5" key="1">
    <citation type="submission" date="2008-08" db="EMBL/GenBank/DDBJ databases">
        <title>The complete genome sequence of Coprothermobacter proteolyticus strain ATCC 5245 / DSM 5265 / BT.</title>
        <authorList>
            <person name="Dodson R.J."/>
            <person name="Durkin A.S."/>
            <person name="Wu M."/>
            <person name="Eisen J."/>
            <person name="Sutton G."/>
        </authorList>
    </citation>
    <scope>NUCLEOTIDE SEQUENCE [LARGE SCALE GENOMIC DNA]</scope>
    <source>
        <strain evidence="5">ATCC 35245 / DSM 5265 / OCM 4 / BT</strain>
    </source>
</reference>
<sequence length="181" mass="19662">MKTSDLTHIALGTAFLCVAAQISLPLPVFPVPFTLQVFAIFFLSVLMPPRQSLMTVLMYILLGALGLPVFAGGSSGIGILMGKTGGFLLSFPFCAYLISWMHKRFDTYGYWVGITVGLCITYTAGVLQLSFISNTPFRVILWGMLPLLLMDLLKAIAAYTVAYPITKVLKQLIPSTSAKEG</sequence>
<comment type="subcellular location">
    <subcellularLocation>
        <location evidence="2">Cell membrane</location>
        <topology evidence="2">Multi-pass membrane protein</topology>
    </subcellularLocation>
</comment>
<evidence type="ECO:0000256" key="1">
    <source>
        <dbReference type="ARBA" id="ARBA00010692"/>
    </source>
</evidence>
<feature type="transmembrane region" description="Helical" evidence="3">
    <location>
        <begin position="110"/>
        <end position="133"/>
    </location>
</feature>
<feature type="transmembrane region" description="Helical" evidence="3">
    <location>
        <begin position="77"/>
        <end position="98"/>
    </location>
</feature>
<dbReference type="Proteomes" id="UP000001732">
    <property type="component" value="Chromosome"/>
</dbReference>
<dbReference type="GO" id="GO:0005886">
    <property type="term" value="C:plasma membrane"/>
    <property type="evidence" value="ECO:0007669"/>
    <property type="project" value="UniProtKB-SubCell"/>
</dbReference>
<name>B5YA39_COPPD</name>
<accession>B5YA39</accession>
<keyword evidence="3" id="KW-0812">Transmembrane</keyword>
<organism evidence="4 5">
    <name type="scientific">Coprothermobacter proteolyticus (strain ATCC 35245 / DSM 5265 / OCM 4 / BT)</name>
    <dbReference type="NCBI Taxonomy" id="309798"/>
    <lineage>
        <taxon>Bacteria</taxon>
        <taxon>Pseudomonadati</taxon>
        <taxon>Coprothermobacterota</taxon>
        <taxon>Coprothermobacteria</taxon>
        <taxon>Coprothermobacterales</taxon>
        <taxon>Coprothermobacteraceae</taxon>
        <taxon>Coprothermobacter</taxon>
    </lineage>
</organism>
<dbReference type="eggNOG" id="COG1268">
    <property type="taxonomic scope" value="Bacteria"/>
</dbReference>
<dbReference type="PANTHER" id="PTHR34295">
    <property type="entry name" value="BIOTIN TRANSPORTER BIOY"/>
    <property type="match status" value="1"/>
</dbReference>
<feature type="transmembrane region" description="Helical" evidence="3">
    <location>
        <begin position="139"/>
        <end position="162"/>
    </location>
</feature>
<reference evidence="4 5" key="2">
    <citation type="journal article" date="2014" name="Genome Announc.">
        <title>Complete Genome Sequence of Coprothermobacter proteolyticus DSM 5265.</title>
        <authorList>
            <person name="Alexiev A."/>
            <person name="Coil D.A."/>
            <person name="Badger J.H."/>
            <person name="Enticknap J."/>
            <person name="Ward N."/>
            <person name="Robb F.T."/>
            <person name="Eisen J.A."/>
        </authorList>
    </citation>
    <scope>NUCLEOTIDE SEQUENCE [LARGE SCALE GENOMIC DNA]</scope>
    <source>
        <strain evidence="5">ATCC 35245 / DSM 5265 / OCM 4 / BT</strain>
    </source>
</reference>
<evidence type="ECO:0000313" key="4">
    <source>
        <dbReference type="EMBL" id="ACI17269.1"/>
    </source>
</evidence>
<dbReference type="OrthoDB" id="9803495at2"/>
<gene>
    <name evidence="4" type="primary">bioY</name>
    <name evidence="4" type="ordered locus">COPRO5265_1335</name>
</gene>
<dbReference type="InterPro" id="IPR003784">
    <property type="entry name" value="BioY"/>
</dbReference>
<keyword evidence="3" id="KW-1133">Transmembrane helix</keyword>
<proteinExistence type="inferred from homology"/>
<protein>
    <recommendedName>
        <fullName evidence="2">Biotin transporter</fullName>
    </recommendedName>
</protein>
<dbReference type="Gene3D" id="1.10.1760.20">
    <property type="match status" value="1"/>
</dbReference>
<dbReference type="RefSeq" id="WP_012543921.1">
    <property type="nucleotide sequence ID" value="NC_011295.1"/>
</dbReference>
<keyword evidence="2" id="KW-1003">Cell membrane</keyword>
<dbReference type="Pfam" id="PF02632">
    <property type="entry name" value="BioY"/>
    <property type="match status" value="1"/>
</dbReference>
<evidence type="ECO:0000313" key="5">
    <source>
        <dbReference type="Proteomes" id="UP000001732"/>
    </source>
</evidence>
<dbReference type="PIRSF" id="PIRSF016661">
    <property type="entry name" value="BioY"/>
    <property type="match status" value="1"/>
</dbReference>
<feature type="transmembrane region" description="Helical" evidence="3">
    <location>
        <begin position="53"/>
        <end position="71"/>
    </location>
</feature>
<keyword evidence="2" id="KW-0813">Transport</keyword>
<keyword evidence="5" id="KW-1185">Reference proteome</keyword>
<dbReference type="AlphaFoldDB" id="B5YA39"/>
<keyword evidence="2 3" id="KW-0472">Membrane</keyword>
<dbReference type="EMBL" id="CP001145">
    <property type="protein sequence ID" value="ACI17269.1"/>
    <property type="molecule type" value="Genomic_DNA"/>
</dbReference>